<evidence type="ECO:0000313" key="1">
    <source>
        <dbReference type="EMBL" id="CAB4874330.1"/>
    </source>
</evidence>
<protein>
    <submittedName>
        <fullName evidence="1">Unannotated protein</fullName>
    </submittedName>
</protein>
<sequence length="112" mass="13143">MVIVISHAWTKDEDAHADAYIDLSEGFAQFFDDHPGFIRRLLVRGQEDRTHFMNLRFFDHVDSYTQCTEREGYVAYTELMYEHMKPYDSYPREFVDIVLDTGPGSTTLIPEI</sequence>
<name>A0A6J7DZL8_9ZZZZ</name>
<reference evidence="1" key="1">
    <citation type="submission" date="2020-05" db="EMBL/GenBank/DDBJ databases">
        <authorList>
            <person name="Chiriac C."/>
            <person name="Salcher M."/>
            <person name="Ghai R."/>
            <person name="Kavagutti S V."/>
        </authorList>
    </citation>
    <scope>NUCLEOTIDE SEQUENCE</scope>
</reference>
<organism evidence="1">
    <name type="scientific">freshwater metagenome</name>
    <dbReference type="NCBI Taxonomy" id="449393"/>
    <lineage>
        <taxon>unclassified sequences</taxon>
        <taxon>metagenomes</taxon>
        <taxon>ecological metagenomes</taxon>
    </lineage>
</organism>
<dbReference type="SUPFAM" id="SSF54909">
    <property type="entry name" value="Dimeric alpha+beta barrel"/>
    <property type="match status" value="1"/>
</dbReference>
<proteinExistence type="predicted"/>
<dbReference type="EMBL" id="CAFBLM010000043">
    <property type="protein sequence ID" value="CAB4874330.1"/>
    <property type="molecule type" value="Genomic_DNA"/>
</dbReference>
<dbReference type="InterPro" id="IPR011008">
    <property type="entry name" value="Dimeric_a/b-barrel"/>
</dbReference>
<gene>
    <name evidence="1" type="ORF">UFOPK3401_00989</name>
</gene>
<dbReference type="Gene3D" id="3.30.70.100">
    <property type="match status" value="1"/>
</dbReference>
<accession>A0A6J7DZL8</accession>
<dbReference type="AlphaFoldDB" id="A0A6J7DZL8"/>